<keyword evidence="1" id="KW-0175">Coiled coil</keyword>
<evidence type="ECO:0000256" key="3">
    <source>
        <dbReference type="SAM" id="Phobius"/>
    </source>
</evidence>
<proteinExistence type="predicted"/>
<keyword evidence="3" id="KW-0472">Membrane</keyword>
<feature type="transmembrane region" description="Helical" evidence="3">
    <location>
        <begin position="67"/>
        <end position="85"/>
    </location>
</feature>
<dbReference type="EMBL" id="JACHDN010000001">
    <property type="protein sequence ID" value="MBB5474020.1"/>
    <property type="molecule type" value="Genomic_DNA"/>
</dbReference>
<comment type="caution">
    <text evidence="4">The sequence shown here is derived from an EMBL/GenBank/DDBJ whole genome shotgun (WGS) entry which is preliminary data.</text>
</comment>
<reference evidence="4 5" key="1">
    <citation type="submission" date="2020-08" db="EMBL/GenBank/DDBJ databases">
        <title>Sequencing the genomes of 1000 actinobacteria strains.</title>
        <authorList>
            <person name="Klenk H.-P."/>
        </authorList>
    </citation>
    <scope>NUCLEOTIDE SEQUENCE [LARGE SCALE GENOMIC DNA]</scope>
    <source>
        <strain evidence="4 5">DSM 9581</strain>
    </source>
</reference>
<gene>
    <name evidence="4" type="ORF">HNR08_002756</name>
</gene>
<sequence>MRLTVISIVVCLGLAAALVQLLRTRRIREKYAAIWIVLTLAVVVIGIFPGLAFWLSDLVGVQTPANLLFALASLVLLGVCIQLSTEVSALEEETRTLAEEVALLRLDVRQSLAAHDQHPAGPDDRAPAPGDPAA</sequence>
<evidence type="ECO:0008006" key="6">
    <source>
        <dbReference type="Google" id="ProtNLM"/>
    </source>
</evidence>
<dbReference type="Proteomes" id="UP000564629">
    <property type="component" value="Unassembled WGS sequence"/>
</dbReference>
<dbReference type="RefSeq" id="WP_146832436.1">
    <property type="nucleotide sequence ID" value="NZ_BJVQ01000002.1"/>
</dbReference>
<protein>
    <recommendedName>
        <fullName evidence="6">DUF2304 domain-containing protein</fullName>
    </recommendedName>
</protein>
<dbReference type="Pfam" id="PF10066">
    <property type="entry name" value="DUF2304"/>
    <property type="match status" value="1"/>
</dbReference>
<feature type="coiled-coil region" evidence="1">
    <location>
        <begin position="80"/>
        <end position="107"/>
    </location>
</feature>
<accession>A0A7W8WA58</accession>
<feature type="compositionally biased region" description="Basic and acidic residues" evidence="2">
    <location>
        <begin position="115"/>
        <end position="126"/>
    </location>
</feature>
<evidence type="ECO:0000313" key="5">
    <source>
        <dbReference type="Proteomes" id="UP000564629"/>
    </source>
</evidence>
<organism evidence="4 5">
    <name type="scientific">Cellulomonas hominis</name>
    <dbReference type="NCBI Taxonomy" id="156981"/>
    <lineage>
        <taxon>Bacteria</taxon>
        <taxon>Bacillati</taxon>
        <taxon>Actinomycetota</taxon>
        <taxon>Actinomycetes</taxon>
        <taxon>Micrococcales</taxon>
        <taxon>Cellulomonadaceae</taxon>
        <taxon>Cellulomonas</taxon>
    </lineage>
</organism>
<dbReference type="InterPro" id="IPR019277">
    <property type="entry name" value="DUF2304"/>
</dbReference>
<keyword evidence="3" id="KW-1133">Transmembrane helix</keyword>
<dbReference type="AlphaFoldDB" id="A0A7W8WA58"/>
<dbReference type="OrthoDB" id="3261168at2"/>
<feature type="region of interest" description="Disordered" evidence="2">
    <location>
        <begin position="114"/>
        <end position="134"/>
    </location>
</feature>
<feature type="transmembrane region" description="Helical" evidence="3">
    <location>
        <begin position="34"/>
        <end position="55"/>
    </location>
</feature>
<name>A0A7W8WA58_9CELL</name>
<evidence type="ECO:0000256" key="2">
    <source>
        <dbReference type="SAM" id="MobiDB-lite"/>
    </source>
</evidence>
<keyword evidence="3" id="KW-0812">Transmembrane</keyword>
<evidence type="ECO:0000256" key="1">
    <source>
        <dbReference type="SAM" id="Coils"/>
    </source>
</evidence>
<feature type="transmembrane region" description="Helical" evidence="3">
    <location>
        <begin position="6"/>
        <end position="22"/>
    </location>
</feature>
<evidence type="ECO:0000313" key="4">
    <source>
        <dbReference type="EMBL" id="MBB5474020.1"/>
    </source>
</evidence>